<evidence type="ECO:0008006" key="3">
    <source>
        <dbReference type="Google" id="ProtNLM"/>
    </source>
</evidence>
<reference evidence="1 2" key="1">
    <citation type="journal article" date="2015" name="Genome Announc.">
        <title>Expanding the biotechnology potential of lactobacilli through comparative genomics of 213 strains and associated genera.</title>
        <authorList>
            <person name="Sun Z."/>
            <person name="Harris H.M."/>
            <person name="McCann A."/>
            <person name="Guo C."/>
            <person name="Argimon S."/>
            <person name="Zhang W."/>
            <person name="Yang X."/>
            <person name="Jeffery I.B."/>
            <person name="Cooney J.C."/>
            <person name="Kagawa T.F."/>
            <person name="Liu W."/>
            <person name="Song Y."/>
            <person name="Salvetti E."/>
            <person name="Wrobel A."/>
            <person name="Rasinkangas P."/>
            <person name="Parkhill J."/>
            <person name="Rea M.C."/>
            <person name="O'Sullivan O."/>
            <person name="Ritari J."/>
            <person name="Douillard F.P."/>
            <person name="Paul Ross R."/>
            <person name="Yang R."/>
            <person name="Briner A.E."/>
            <person name="Felis G.E."/>
            <person name="de Vos W.M."/>
            <person name="Barrangou R."/>
            <person name="Klaenhammer T.R."/>
            <person name="Caufield P.W."/>
            <person name="Cui Y."/>
            <person name="Zhang H."/>
            <person name="O'Toole P.W."/>
        </authorList>
    </citation>
    <scope>NUCLEOTIDE SEQUENCE [LARGE SCALE GENOMIC DNA]</scope>
    <source>
        <strain evidence="1 2">DSM 15707</strain>
    </source>
</reference>
<accession>A0A0R1RMK5</accession>
<dbReference type="Pfam" id="PF08876">
    <property type="entry name" value="DUF1836"/>
    <property type="match status" value="1"/>
</dbReference>
<dbReference type="Proteomes" id="UP000051697">
    <property type="component" value="Unassembled WGS sequence"/>
</dbReference>
<proteinExistence type="predicted"/>
<dbReference type="EMBL" id="AZFE01000002">
    <property type="protein sequence ID" value="KRL58060.1"/>
    <property type="molecule type" value="Genomic_DNA"/>
</dbReference>
<sequence length="115" mass="13315">MISNYVKKGYIKSPVKKQYNAEQIASLFFITLVKKVLSMENIEKLFRIQEETADKQTAYNSFCEEFEVTLSALFDTHIIEPTFIDQGDDGKKILHSTVTAVAHVIYLNQWFDDDK</sequence>
<organism evidence="1 2">
    <name type="scientific">Paucilactobacillus oligofermentans DSM 15707 = LMG 22743</name>
    <dbReference type="NCBI Taxonomy" id="1423778"/>
    <lineage>
        <taxon>Bacteria</taxon>
        <taxon>Bacillati</taxon>
        <taxon>Bacillota</taxon>
        <taxon>Bacilli</taxon>
        <taxon>Lactobacillales</taxon>
        <taxon>Lactobacillaceae</taxon>
        <taxon>Paucilactobacillus</taxon>
    </lineage>
</organism>
<dbReference type="PATRIC" id="fig|1423778.4.peg.148"/>
<evidence type="ECO:0000313" key="1">
    <source>
        <dbReference type="EMBL" id="KRL58060.1"/>
    </source>
</evidence>
<keyword evidence="2" id="KW-1185">Reference proteome</keyword>
<dbReference type="AlphaFoldDB" id="A0A0R1RMK5"/>
<evidence type="ECO:0000313" key="2">
    <source>
        <dbReference type="Proteomes" id="UP000051697"/>
    </source>
</evidence>
<gene>
    <name evidence="1" type="ORF">FC70_GL000133</name>
</gene>
<dbReference type="InterPro" id="IPR014975">
    <property type="entry name" value="DUF1836"/>
</dbReference>
<dbReference type="STRING" id="1423778.FC70_GL000133"/>
<comment type="caution">
    <text evidence="1">The sequence shown here is derived from an EMBL/GenBank/DDBJ whole genome shotgun (WGS) entry which is preliminary data.</text>
</comment>
<dbReference type="PANTHER" id="PTHR40056">
    <property type="entry name" value="HYPOTHETICAL CYTOSOLIC PROTEIN"/>
    <property type="match status" value="1"/>
</dbReference>
<protein>
    <recommendedName>
        <fullName evidence="3">DUF1836 domain-containing protein</fullName>
    </recommendedName>
</protein>
<dbReference type="PANTHER" id="PTHR40056:SF1">
    <property type="entry name" value="DUF1836 DOMAIN-CONTAINING PROTEIN"/>
    <property type="match status" value="1"/>
</dbReference>
<name>A0A0R1RMK5_9LACO</name>